<evidence type="ECO:0000256" key="2">
    <source>
        <dbReference type="SAM" id="SignalP"/>
    </source>
</evidence>
<comment type="caution">
    <text evidence="4">The sequence shown here is derived from an EMBL/GenBank/DDBJ whole genome shotgun (WGS) entry which is preliminary data.</text>
</comment>
<dbReference type="NCBIfam" id="TIGR02595">
    <property type="entry name" value="PEP_CTERM"/>
    <property type="match status" value="1"/>
</dbReference>
<dbReference type="EMBL" id="JBHRYE010000013">
    <property type="protein sequence ID" value="MFC3671723.1"/>
    <property type="molecule type" value="Genomic_DNA"/>
</dbReference>
<feature type="signal peptide" evidence="2">
    <location>
        <begin position="1"/>
        <end position="23"/>
    </location>
</feature>
<evidence type="ECO:0000313" key="4">
    <source>
        <dbReference type="EMBL" id="MFC3671723.1"/>
    </source>
</evidence>
<evidence type="ECO:0000313" key="5">
    <source>
        <dbReference type="Proteomes" id="UP001595683"/>
    </source>
</evidence>
<organism evidence="4 5">
    <name type="scientific">Novosphingobium pokkalii</name>
    <dbReference type="NCBI Taxonomy" id="1770194"/>
    <lineage>
        <taxon>Bacteria</taxon>
        <taxon>Pseudomonadati</taxon>
        <taxon>Pseudomonadota</taxon>
        <taxon>Alphaproteobacteria</taxon>
        <taxon>Sphingomonadales</taxon>
        <taxon>Sphingomonadaceae</taxon>
        <taxon>Novosphingobium</taxon>
    </lineage>
</organism>
<sequence>MKRSFAILAAALTTTVAAAPAHATFFHTHYCNCGHSAGAAMCGSTSSSSTSTSSTSGGSTTSSSTTSGGSTTSSTSGGSTTTSSTSGGSTTSSSTGGTDVPEPGMLGLMGAGLAGLAFVRRRRR</sequence>
<evidence type="ECO:0000259" key="3">
    <source>
        <dbReference type="Pfam" id="PF07589"/>
    </source>
</evidence>
<name>A0ABV7V3P9_9SPHN</name>
<feature type="compositionally biased region" description="Low complexity" evidence="1">
    <location>
        <begin position="43"/>
        <end position="106"/>
    </location>
</feature>
<feature type="region of interest" description="Disordered" evidence="1">
    <location>
        <begin position="39"/>
        <end position="110"/>
    </location>
</feature>
<dbReference type="NCBIfam" id="TIGR01167">
    <property type="entry name" value="LPXTG_anchor"/>
    <property type="match status" value="1"/>
</dbReference>
<dbReference type="RefSeq" id="WP_191324324.1">
    <property type="nucleotide sequence ID" value="NZ_BMZP01000008.1"/>
</dbReference>
<feature type="domain" description="Ice-binding protein C-terminal" evidence="3">
    <location>
        <begin position="99"/>
        <end position="122"/>
    </location>
</feature>
<reference evidence="5" key="1">
    <citation type="journal article" date="2019" name="Int. J. Syst. Evol. Microbiol.">
        <title>The Global Catalogue of Microorganisms (GCM) 10K type strain sequencing project: providing services to taxonomists for standard genome sequencing and annotation.</title>
        <authorList>
            <consortium name="The Broad Institute Genomics Platform"/>
            <consortium name="The Broad Institute Genome Sequencing Center for Infectious Disease"/>
            <person name="Wu L."/>
            <person name="Ma J."/>
        </authorList>
    </citation>
    <scope>NUCLEOTIDE SEQUENCE [LARGE SCALE GENOMIC DNA]</scope>
    <source>
        <strain evidence="5">KCTC 42224</strain>
    </source>
</reference>
<gene>
    <name evidence="4" type="ORF">ACFOOT_09825</name>
</gene>
<keyword evidence="2" id="KW-0732">Signal</keyword>
<dbReference type="InterPro" id="IPR013424">
    <property type="entry name" value="Ice-binding_C"/>
</dbReference>
<dbReference type="Proteomes" id="UP001595683">
    <property type="component" value="Unassembled WGS sequence"/>
</dbReference>
<evidence type="ECO:0000256" key="1">
    <source>
        <dbReference type="SAM" id="MobiDB-lite"/>
    </source>
</evidence>
<protein>
    <submittedName>
        <fullName evidence="4">PEP-CTERM sorting domain-containing protein</fullName>
    </submittedName>
</protein>
<dbReference type="Pfam" id="PF07589">
    <property type="entry name" value="PEP-CTERM"/>
    <property type="match status" value="1"/>
</dbReference>
<proteinExistence type="predicted"/>
<accession>A0ABV7V3P9</accession>
<feature type="chain" id="PRO_5045769987" evidence="2">
    <location>
        <begin position="24"/>
        <end position="124"/>
    </location>
</feature>
<keyword evidence="5" id="KW-1185">Reference proteome</keyword>